<evidence type="ECO:0008006" key="4">
    <source>
        <dbReference type="Google" id="ProtNLM"/>
    </source>
</evidence>
<sequence>MTSSVRGRAAGSGPGRLRGGAILGPMRLTEFWNRMHRHFGEVYAESWAKDYVISGLGGRTVEQALADGVAAKQVWFAVCQVVDVDTRLR</sequence>
<organism evidence="2 3">
    <name type="scientific">Planotetraspora silvatica</name>
    <dbReference type="NCBI Taxonomy" id="234614"/>
    <lineage>
        <taxon>Bacteria</taxon>
        <taxon>Bacillati</taxon>
        <taxon>Actinomycetota</taxon>
        <taxon>Actinomycetes</taxon>
        <taxon>Streptosporangiales</taxon>
        <taxon>Streptosporangiaceae</taxon>
        <taxon>Planotetraspora</taxon>
    </lineage>
</organism>
<keyword evidence="3" id="KW-1185">Reference proteome</keyword>
<evidence type="ECO:0000256" key="1">
    <source>
        <dbReference type="SAM" id="MobiDB-lite"/>
    </source>
</evidence>
<proteinExistence type="predicted"/>
<gene>
    <name evidence="2" type="ORF">Psi02_52510</name>
</gene>
<dbReference type="AlphaFoldDB" id="A0A8J3UPF8"/>
<comment type="caution">
    <text evidence="2">The sequence shown here is derived from an EMBL/GenBank/DDBJ whole genome shotgun (WGS) entry which is preliminary data.</text>
</comment>
<evidence type="ECO:0000313" key="2">
    <source>
        <dbReference type="EMBL" id="GII48827.1"/>
    </source>
</evidence>
<feature type="compositionally biased region" description="Gly residues" evidence="1">
    <location>
        <begin position="10"/>
        <end position="20"/>
    </location>
</feature>
<dbReference type="InterPro" id="IPR021408">
    <property type="entry name" value="DUF3046"/>
</dbReference>
<evidence type="ECO:0000313" key="3">
    <source>
        <dbReference type="Proteomes" id="UP000644610"/>
    </source>
</evidence>
<reference evidence="2" key="1">
    <citation type="submission" date="2021-01" db="EMBL/GenBank/DDBJ databases">
        <title>Whole genome shotgun sequence of Planotetraspora silvatica NBRC 100141.</title>
        <authorList>
            <person name="Komaki H."/>
            <person name="Tamura T."/>
        </authorList>
    </citation>
    <scope>NUCLEOTIDE SEQUENCE</scope>
    <source>
        <strain evidence="2">NBRC 100141</strain>
    </source>
</reference>
<dbReference type="EMBL" id="BOOQ01000035">
    <property type="protein sequence ID" value="GII48827.1"/>
    <property type="molecule type" value="Genomic_DNA"/>
</dbReference>
<feature type="region of interest" description="Disordered" evidence="1">
    <location>
        <begin position="1"/>
        <end position="20"/>
    </location>
</feature>
<dbReference type="Proteomes" id="UP000644610">
    <property type="component" value="Unassembled WGS sequence"/>
</dbReference>
<dbReference type="Pfam" id="PF11248">
    <property type="entry name" value="DUF3046"/>
    <property type="match status" value="1"/>
</dbReference>
<name>A0A8J3UPF8_9ACTN</name>
<protein>
    <recommendedName>
        <fullName evidence="4">DUF3046 domain-containing protein</fullName>
    </recommendedName>
</protein>
<accession>A0A8J3UPF8</accession>